<dbReference type="GO" id="GO:0005634">
    <property type="term" value="C:nucleus"/>
    <property type="evidence" value="ECO:0007669"/>
    <property type="project" value="TreeGrafter"/>
</dbReference>
<keyword evidence="1" id="KW-0723">Serine/threonine-protein kinase</keyword>
<keyword evidence="5 6" id="KW-0067">ATP-binding</keyword>
<dbReference type="InterPro" id="IPR017441">
    <property type="entry name" value="Protein_kinase_ATP_BS"/>
</dbReference>
<evidence type="ECO:0000313" key="9">
    <source>
        <dbReference type="Proteomes" id="UP001215598"/>
    </source>
</evidence>
<dbReference type="InterPro" id="IPR051175">
    <property type="entry name" value="CLK_kinases"/>
</dbReference>
<proteinExistence type="predicted"/>
<evidence type="ECO:0000259" key="7">
    <source>
        <dbReference type="PROSITE" id="PS50011"/>
    </source>
</evidence>
<evidence type="ECO:0000256" key="4">
    <source>
        <dbReference type="ARBA" id="ARBA00022777"/>
    </source>
</evidence>
<dbReference type="PANTHER" id="PTHR45646">
    <property type="entry name" value="SERINE/THREONINE-PROTEIN KINASE DOA-RELATED"/>
    <property type="match status" value="1"/>
</dbReference>
<feature type="domain" description="Protein kinase" evidence="7">
    <location>
        <begin position="41"/>
        <end position="348"/>
    </location>
</feature>
<reference evidence="8" key="1">
    <citation type="submission" date="2023-03" db="EMBL/GenBank/DDBJ databases">
        <title>Massive genome expansion in bonnet fungi (Mycena s.s.) driven by repeated elements and novel gene families across ecological guilds.</title>
        <authorList>
            <consortium name="Lawrence Berkeley National Laboratory"/>
            <person name="Harder C.B."/>
            <person name="Miyauchi S."/>
            <person name="Viragh M."/>
            <person name="Kuo A."/>
            <person name="Thoen E."/>
            <person name="Andreopoulos B."/>
            <person name="Lu D."/>
            <person name="Skrede I."/>
            <person name="Drula E."/>
            <person name="Henrissat B."/>
            <person name="Morin E."/>
            <person name="Kohler A."/>
            <person name="Barry K."/>
            <person name="LaButti K."/>
            <person name="Morin E."/>
            <person name="Salamov A."/>
            <person name="Lipzen A."/>
            <person name="Mereny Z."/>
            <person name="Hegedus B."/>
            <person name="Baldrian P."/>
            <person name="Stursova M."/>
            <person name="Weitz H."/>
            <person name="Taylor A."/>
            <person name="Grigoriev I.V."/>
            <person name="Nagy L.G."/>
            <person name="Martin F."/>
            <person name="Kauserud H."/>
        </authorList>
    </citation>
    <scope>NUCLEOTIDE SEQUENCE</scope>
    <source>
        <strain evidence="8">CBHHK182m</strain>
    </source>
</reference>
<dbReference type="Gene3D" id="3.30.200.20">
    <property type="entry name" value="Phosphorylase Kinase, domain 1"/>
    <property type="match status" value="1"/>
</dbReference>
<evidence type="ECO:0000256" key="2">
    <source>
        <dbReference type="ARBA" id="ARBA00022679"/>
    </source>
</evidence>
<dbReference type="GO" id="GO:0004674">
    <property type="term" value="F:protein serine/threonine kinase activity"/>
    <property type="evidence" value="ECO:0007669"/>
    <property type="project" value="UniProtKB-KW"/>
</dbReference>
<dbReference type="InterPro" id="IPR000719">
    <property type="entry name" value="Prot_kinase_dom"/>
</dbReference>
<dbReference type="InterPro" id="IPR011009">
    <property type="entry name" value="Kinase-like_dom_sf"/>
</dbReference>
<keyword evidence="4 8" id="KW-0418">Kinase</keyword>
<dbReference type="EMBL" id="JARKIB010000157">
    <property type="protein sequence ID" value="KAJ7730800.1"/>
    <property type="molecule type" value="Genomic_DNA"/>
</dbReference>
<dbReference type="SUPFAM" id="SSF56112">
    <property type="entry name" value="Protein kinase-like (PK-like)"/>
    <property type="match status" value="1"/>
</dbReference>
<organism evidence="8 9">
    <name type="scientific">Mycena metata</name>
    <dbReference type="NCBI Taxonomy" id="1033252"/>
    <lineage>
        <taxon>Eukaryota</taxon>
        <taxon>Fungi</taxon>
        <taxon>Dikarya</taxon>
        <taxon>Basidiomycota</taxon>
        <taxon>Agaricomycotina</taxon>
        <taxon>Agaricomycetes</taxon>
        <taxon>Agaricomycetidae</taxon>
        <taxon>Agaricales</taxon>
        <taxon>Marasmiineae</taxon>
        <taxon>Mycenaceae</taxon>
        <taxon>Mycena</taxon>
    </lineage>
</organism>
<evidence type="ECO:0000256" key="3">
    <source>
        <dbReference type="ARBA" id="ARBA00022741"/>
    </source>
</evidence>
<dbReference type="PANTHER" id="PTHR45646:SF11">
    <property type="entry name" value="SERINE_THREONINE-PROTEIN KINASE DOA"/>
    <property type="match status" value="1"/>
</dbReference>
<dbReference type="Gene3D" id="1.10.510.10">
    <property type="entry name" value="Transferase(Phosphotransferase) domain 1"/>
    <property type="match status" value="1"/>
</dbReference>
<dbReference type="PROSITE" id="PS50011">
    <property type="entry name" value="PROTEIN_KINASE_DOM"/>
    <property type="match status" value="1"/>
</dbReference>
<evidence type="ECO:0000256" key="5">
    <source>
        <dbReference type="ARBA" id="ARBA00022840"/>
    </source>
</evidence>
<dbReference type="Pfam" id="PF00069">
    <property type="entry name" value="Pkinase"/>
    <property type="match status" value="1"/>
</dbReference>
<dbReference type="GO" id="GO:0005524">
    <property type="term" value="F:ATP binding"/>
    <property type="evidence" value="ECO:0007669"/>
    <property type="project" value="UniProtKB-UniRule"/>
</dbReference>
<name>A0AAD7HY07_9AGAR</name>
<comment type="caution">
    <text evidence="8">The sequence shown here is derived from an EMBL/GenBank/DDBJ whole genome shotgun (WGS) entry which is preliminary data.</text>
</comment>
<dbReference type="PROSITE" id="PS00107">
    <property type="entry name" value="PROTEIN_KINASE_ATP"/>
    <property type="match status" value="1"/>
</dbReference>
<keyword evidence="3 6" id="KW-0547">Nucleotide-binding</keyword>
<keyword evidence="2" id="KW-0808">Transferase</keyword>
<evidence type="ECO:0000256" key="6">
    <source>
        <dbReference type="PROSITE-ProRule" id="PRU10141"/>
    </source>
</evidence>
<feature type="binding site" evidence="6">
    <location>
        <position position="70"/>
    </location>
    <ligand>
        <name>ATP</name>
        <dbReference type="ChEBI" id="CHEBI:30616"/>
    </ligand>
</feature>
<evidence type="ECO:0000256" key="1">
    <source>
        <dbReference type="ARBA" id="ARBA00022527"/>
    </source>
</evidence>
<sequence>MARDNAPTTTLHHYRFKSAIATPTGHHLTIDPTVRYPDDIGADAVLLGTGQYSQVMSSRDKYTGDQVAIKIILTTPKRTKIDFQRELKILTKLATLPSSPIARFCKFLDWFPINDGYCIAFEQYEGTLESVLVDETMPSLATHQVKEISRQLIQGVKYLHEHGIAHGDLNPTNVMFVSLAKTRQTYYGLDDEFHHRNILKKTEIRIIDFGSAGPKGTFRVHDVEERGYSAPEILLYLMPTETIDHFAIGCIICEMLTYKPLFPSFGGGRFETLTIMVRILGPFTDLMRTRMDDLARPLNPDVVRFLRNTKRLDKRIEDPDARRLIVKLTKPDKEKRGDLGVLEKNNFIRIFEL</sequence>
<dbReference type="AlphaFoldDB" id="A0AAD7HY07"/>
<dbReference type="Proteomes" id="UP001215598">
    <property type="component" value="Unassembled WGS sequence"/>
</dbReference>
<keyword evidence="9" id="KW-1185">Reference proteome</keyword>
<evidence type="ECO:0000313" key="8">
    <source>
        <dbReference type="EMBL" id="KAJ7730800.1"/>
    </source>
</evidence>
<accession>A0AAD7HY07</accession>
<dbReference type="SMART" id="SM00220">
    <property type="entry name" value="S_TKc"/>
    <property type="match status" value="1"/>
</dbReference>
<gene>
    <name evidence="8" type="ORF">B0H16DRAFT_1733650</name>
</gene>
<protein>
    <submittedName>
        <fullName evidence="8">Kinase-like domain-containing protein</fullName>
    </submittedName>
</protein>